<sequence length="347" mass="36031">MATSSPFDESDVALLKDGGDDLGGLNVESGERQREDVPGNSPDASSGLRESDQQSGMDSQLTEHKPPFEYSGDFTTATSGLDSVTTAPVGADGTAPMITSPQAPTTEPQLVAPVEPHPAPITLVVEDASEQPEVIVPEQRLLPSFAIPSTPTTPTSERNLSAFPTSPMSPFSDTSSTTFAYMSGGEESDAELLAAYRRKPEKDVEANVIPVVPVEGPSEESDPPADAERVQAPLLATSKPTLRHRRKMMLLGGLMVALAATAALTAGLVVRSRSTVDASSSLASSSGSSSDRQPVQPVPVAGNGSFGGLGGDNGPIVPATSTSRVQTTTATTQTSTTTRLAFRHLFI</sequence>
<feature type="compositionally biased region" description="Low complexity" evidence="1">
    <location>
        <begin position="279"/>
        <end position="292"/>
    </location>
</feature>
<dbReference type="EMBL" id="KQ965740">
    <property type="protein sequence ID" value="KXS19012.1"/>
    <property type="molecule type" value="Genomic_DNA"/>
</dbReference>
<feature type="compositionally biased region" description="Polar residues" evidence="1">
    <location>
        <begin position="147"/>
        <end position="172"/>
    </location>
</feature>
<proteinExistence type="predicted"/>
<keyword evidence="2" id="KW-0472">Membrane</keyword>
<feature type="region of interest" description="Disordered" evidence="1">
    <location>
        <begin position="1"/>
        <end position="113"/>
    </location>
</feature>
<accession>A0A139AQL7</accession>
<keyword evidence="2" id="KW-1133">Transmembrane helix</keyword>
<feature type="region of interest" description="Disordered" evidence="1">
    <location>
        <begin position="213"/>
        <end position="239"/>
    </location>
</feature>
<evidence type="ECO:0000256" key="2">
    <source>
        <dbReference type="SAM" id="Phobius"/>
    </source>
</evidence>
<feature type="compositionally biased region" description="Polar residues" evidence="1">
    <location>
        <begin position="97"/>
        <end position="108"/>
    </location>
</feature>
<dbReference type="AlphaFoldDB" id="A0A139AQL7"/>
<feature type="region of interest" description="Disordered" evidence="1">
    <location>
        <begin position="145"/>
        <end position="172"/>
    </location>
</feature>
<feature type="transmembrane region" description="Helical" evidence="2">
    <location>
        <begin position="248"/>
        <end position="270"/>
    </location>
</feature>
<evidence type="ECO:0000256" key="1">
    <source>
        <dbReference type="SAM" id="MobiDB-lite"/>
    </source>
</evidence>
<reference evidence="3 4" key="1">
    <citation type="journal article" date="2015" name="Genome Biol. Evol.">
        <title>Phylogenomic analyses indicate that early fungi evolved digesting cell walls of algal ancestors of land plants.</title>
        <authorList>
            <person name="Chang Y."/>
            <person name="Wang S."/>
            <person name="Sekimoto S."/>
            <person name="Aerts A.L."/>
            <person name="Choi C."/>
            <person name="Clum A."/>
            <person name="LaButti K.M."/>
            <person name="Lindquist E.A."/>
            <person name="Yee Ngan C."/>
            <person name="Ohm R.A."/>
            <person name="Salamov A.A."/>
            <person name="Grigoriev I.V."/>
            <person name="Spatafora J.W."/>
            <person name="Berbee M.L."/>
        </authorList>
    </citation>
    <scope>NUCLEOTIDE SEQUENCE [LARGE SCALE GENOMIC DNA]</scope>
    <source>
        <strain evidence="3 4">JEL478</strain>
    </source>
</reference>
<name>A0A139AQL7_GONPJ</name>
<feature type="compositionally biased region" description="Polar residues" evidence="1">
    <location>
        <begin position="73"/>
        <end position="86"/>
    </location>
</feature>
<gene>
    <name evidence="3" type="ORF">M427DRAFT_120957</name>
</gene>
<evidence type="ECO:0000313" key="3">
    <source>
        <dbReference type="EMBL" id="KXS19012.1"/>
    </source>
</evidence>
<dbReference type="Proteomes" id="UP000070544">
    <property type="component" value="Unassembled WGS sequence"/>
</dbReference>
<feature type="compositionally biased region" description="Low complexity" evidence="1">
    <location>
        <begin position="319"/>
        <end position="334"/>
    </location>
</feature>
<feature type="region of interest" description="Disordered" evidence="1">
    <location>
        <begin position="279"/>
        <end position="334"/>
    </location>
</feature>
<protein>
    <submittedName>
        <fullName evidence="3">Uncharacterized protein</fullName>
    </submittedName>
</protein>
<keyword evidence="4" id="KW-1185">Reference proteome</keyword>
<evidence type="ECO:0000313" key="4">
    <source>
        <dbReference type="Proteomes" id="UP000070544"/>
    </source>
</evidence>
<organism evidence="3 4">
    <name type="scientific">Gonapodya prolifera (strain JEL478)</name>
    <name type="common">Monoblepharis prolifera</name>
    <dbReference type="NCBI Taxonomy" id="1344416"/>
    <lineage>
        <taxon>Eukaryota</taxon>
        <taxon>Fungi</taxon>
        <taxon>Fungi incertae sedis</taxon>
        <taxon>Chytridiomycota</taxon>
        <taxon>Chytridiomycota incertae sedis</taxon>
        <taxon>Monoblepharidomycetes</taxon>
        <taxon>Monoblepharidales</taxon>
        <taxon>Gonapodyaceae</taxon>
        <taxon>Gonapodya</taxon>
    </lineage>
</organism>
<feature type="compositionally biased region" description="Gly residues" evidence="1">
    <location>
        <begin position="304"/>
        <end position="313"/>
    </location>
</feature>
<keyword evidence="2" id="KW-0812">Transmembrane</keyword>